<accession>A0ABW5E2N5</accession>
<dbReference type="InterPro" id="IPR006311">
    <property type="entry name" value="TAT_signal"/>
</dbReference>
<dbReference type="EMBL" id="JBHUJC010000028">
    <property type="protein sequence ID" value="MFD2276833.1"/>
    <property type="molecule type" value="Genomic_DNA"/>
</dbReference>
<dbReference type="Proteomes" id="UP001597297">
    <property type="component" value="Unassembled WGS sequence"/>
</dbReference>
<name>A0ABW5E2N5_9BACT</name>
<dbReference type="Pfam" id="PF07586">
    <property type="entry name" value="HXXSHH"/>
    <property type="match status" value="1"/>
</dbReference>
<evidence type="ECO:0000313" key="2">
    <source>
        <dbReference type="Proteomes" id="UP001597297"/>
    </source>
</evidence>
<sequence>MNLSRRHFLRGAGVTIGLPFLHSLPSFGQTKWIEPTSTKKMVFVNTGLGMYPGHFFPKNYGLNFTASPVLKPIMKHKGKFTVFSNMDHPNVYGGHGGLNAFLNGTGRGVGALPTVDQVAAGAVGYDTRYPSIHCTLGGKGSPSYSLSGTKVRVTGGGQQLFKQLFIDDSEAAKQALKVEIEQQGSVLDLIKDQAKALGKNINHVDRDKLDEYLTAIRDAERQLQGRERWRNVPKPKVEMPELEAEGRHGEPDGLLGESSLLFDLFHLAIQTNSSRVFTVAYGMHNKRWALDGVNSGYHSLSHHGRNTEKLQQLEVIESFYIAQVARFMEKLQNSQGERGNLLDDTMILFGSALSDAARHSNRNLPIVIAGGGFKHKGHYNAIQHNKTATPLNNLYTSMLQNFGLEVEKYNTATGDINQILT</sequence>
<keyword evidence="2" id="KW-1185">Reference proteome</keyword>
<organism evidence="1 2">
    <name type="scientific">Rubritalea spongiae</name>
    <dbReference type="NCBI Taxonomy" id="430797"/>
    <lineage>
        <taxon>Bacteria</taxon>
        <taxon>Pseudomonadati</taxon>
        <taxon>Verrucomicrobiota</taxon>
        <taxon>Verrucomicrobiia</taxon>
        <taxon>Verrucomicrobiales</taxon>
        <taxon>Rubritaleaceae</taxon>
        <taxon>Rubritalea</taxon>
    </lineage>
</organism>
<dbReference type="PROSITE" id="PS51318">
    <property type="entry name" value="TAT"/>
    <property type="match status" value="1"/>
</dbReference>
<comment type="caution">
    <text evidence="1">The sequence shown here is derived from an EMBL/GenBank/DDBJ whole genome shotgun (WGS) entry which is preliminary data.</text>
</comment>
<protein>
    <submittedName>
        <fullName evidence="1">DUF1552 domain-containing protein</fullName>
    </submittedName>
</protein>
<dbReference type="RefSeq" id="WP_377095262.1">
    <property type="nucleotide sequence ID" value="NZ_JBHSJM010000001.1"/>
</dbReference>
<evidence type="ECO:0000313" key="1">
    <source>
        <dbReference type="EMBL" id="MFD2276833.1"/>
    </source>
</evidence>
<reference evidence="2" key="1">
    <citation type="journal article" date="2019" name="Int. J. Syst. Evol. Microbiol.">
        <title>The Global Catalogue of Microorganisms (GCM) 10K type strain sequencing project: providing services to taxonomists for standard genome sequencing and annotation.</title>
        <authorList>
            <consortium name="The Broad Institute Genomics Platform"/>
            <consortium name="The Broad Institute Genome Sequencing Center for Infectious Disease"/>
            <person name="Wu L."/>
            <person name="Ma J."/>
        </authorList>
    </citation>
    <scope>NUCLEOTIDE SEQUENCE [LARGE SCALE GENOMIC DNA]</scope>
    <source>
        <strain evidence="2">JCM 16545</strain>
    </source>
</reference>
<proteinExistence type="predicted"/>
<gene>
    <name evidence="1" type="ORF">ACFSQZ_10160</name>
</gene>
<dbReference type="InterPro" id="IPR011447">
    <property type="entry name" value="DUF1552"/>
</dbReference>